<dbReference type="InterPro" id="IPR046357">
    <property type="entry name" value="PPIase_dom_sf"/>
</dbReference>
<feature type="non-terminal residue" evidence="8">
    <location>
        <position position="1"/>
    </location>
</feature>
<dbReference type="InterPro" id="IPR027304">
    <property type="entry name" value="Trigger_fact/SurA_dom_sf"/>
</dbReference>
<name>A0A6G4MVB2_9ENTR</name>
<evidence type="ECO:0000256" key="3">
    <source>
        <dbReference type="ARBA" id="ARBA00023110"/>
    </source>
</evidence>
<evidence type="ECO:0000313" key="8">
    <source>
        <dbReference type="EMBL" id="NGF45197.1"/>
    </source>
</evidence>
<sequence length="147" mass="16693">IMERLIMDQIILQMGQKMGVKISDEQLDQAIANIAKQNNMTLDQMRSRLAYDGLNYNTYRNQIRKEMIISEVRNNEVRRRITILPQEVESLAQQVGNQNDASTELNLSHILIPLPENPTSDQVNEAESQARAIVDQARNGADFGKLA</sequence>
<evidence type="ECO:0000256" key="2">
    <source>
        <dbReference type="ARBA" id="ARBA00022764"/>
    </source>
</evidence>
<dbReference type="Gene3D" id="1.10.4030.10">
    <property type="entry name" value="Porin chaperone SurA, peptide-binding domain"/>
    <property type="match status" value="1"/>
</dbReference>
<reference evidence="8" key="1">
    <citation type="submission" date="2020-02" db="EMBL/GenBank/DDBJ databases">
        <title>WGS of Carbapenem-Resistant Enterobacteriaceae.</title>
        <authorList>
            <person name="Tokajian S."/>
            <person name="El Chaar M."/>
            <person name="El Khoury M."/>
        </authorList>
    </citation>
    <scope>NUCLEOTIDE SEQUENCE</scope>
    <source>
        <strain evidence="8">EHM_71</strain>
    </source>
</reference>
<gene>
    <name evidence="8" type="ORF">G5635_22710</name>
</gene>
<dbReference type="InterPro" id="IPR000297">
    <property type="entry name" value="PPIase_PpiC"/>
</dbReference>
<keyword evidence="5 6" id="KW-0413">Isomerase</keyword>
<accession>A0A6G4MVB2</accession>
<organism evidence="8">
    <name type="scientific">Enterobacter hormaechei</name>
    <dbReference type="NCBI Taxonomy" id="158836"/>
    <lineage>
        <taxon>Bacteria</taxon>
        <taxon>Pseudomonadati</taxon>
        <taxon>Pseudomonadota</taxon>
        <taxon>Gammaproteobacteria</taxon>
        <taxon>Enterobacterales</taxon>
        <taxon>Enterobacteriaceae</taxon>
        <taxon>Enterobacter</taxon>
        <taxon>Enterobacter cloacae complex</taxon>
    </lineage>
</organism>
<dbReference type="Pfam" id="PF13616">
    <property type="entry name" value="Rotamase_3"/>
    <property type="match status" value="1"/>
</dbReference>
<dbReference type="PROSITE" id="PS50198">
    <property type="entry name" value="PPIC_PPIASE_2"/>
    <property type="match status" value="1"/>
</dbReference>
<dbReference type="PANTHER" id="PTHR47637">
    <property type="entry name" value="CHAPERONE SURA"/>
    <property type="match status" value="1"/>
</dbReference>
<dbReference type="Pfam" id="PF09312">
    <property type="entry name" value="SurA_N"/>
    <property type="match status" value="1"/>
</dbReference>
<dbReference type="EMBL" id="JAAJRM010000058">
    <property type="protein sequence ID" value="NGF45197.1"/>
    <property type="molecule type" value="Genomic_DNA"/>
</dbReference>
<feature type="non-terminal residue" evidence="8">
    <location>
        <position position="147"/>
    </location>
</feature>
<evidence type="ECO:0000256" key="5">
    <source>
        <dbReference type="ARBA" id="ARBA00023235"/>
    </source>
</evidence>
<keyword evidence="4" id="KW-0143">Chaperone</keyword>
<evidence type="ECO:0000256" key="4">
    <source>
        <dbReference type="ARBA" id="ARBA00023186"/>
    </source>
</evidence>
<dbReference type="Gene3D" id="3.10.50.40">
    <property type="match status" value="1"/>
</dbReference>
<protein>
    <submittedName>
        <fullName evidence="8">Peptidylprolyl isomerase SurA</fullName>
        <ecNumber evidence="8">5.2.1.8</ecNumber>
    </submittedName>
</protein>
<dbReference type="InterPro" id="IPR015391">
    <property type="entry name" value="SurA_N"/>
</dbReference>
<keyword evidence="2" id="KW-0574">Periplasm</keyword>
<dbReference type="EC" id="5.2.1.8" evidence="8"/>
<dbReference type="RefSeq" id="WP_205914735.1">
    <property type="nucleotide sequence ID" value="NZ_JAAJRM010000058.1"/>
</dbReference>
<proteinExistence type="predicted"/>
<comment type="caution">
    <text evidence="8">The sequence shown here is derived from an EMBL/GenBank/DDBJ whole genome shotgun (WGS) entry which is preliminary data.</text>
</comment>
<evidence type="ECO:0000256" key="1">
    <source>
        <dbReference type="ARBA" id="ARBA00022729"/>
    </source>
</evidence>
<dbReference type="AlphaFoldDB" id="A0A6G4MVB2"/>
<evidence type="ECO:0000256" key="6">
    <source>
        <dbReference type="PROSITE-ProRule" id="PRU00278"/>
    </source>
</evidence>
<evidence type="ECO:0000259" key="7">
    <source>
        <dbReference type="PROSITE" id="PS50198"/>
    </source>
</evidence>
<dbReference type="InterPro" id="IPR050280">
    <property type="entry name" value="OMP_Chaperone_SurA"/>
</dbReference>
<dbReference type="GO" id="GO:0003755">
    <property type="term" value="F:peptidyl-prolyl cis-trans isomerase activity"/>
    <property type="evidence" value="ECO:0007669"/>
    <property type="project" value="UniProtKB-KW"/>
</dbReference>
<dbReference type="SUPFAM" id="SSF109998">
    <property type="entry name" value="Triger factor/SurA peptide-binding domain-like"/>
    <property type="match status" value="1"/>
</dbReference>
<dbReference type="PANTHER" id="PTHR47637:SF1">
    <property type="entry name" value="CHAPERONE SURA"/>
    <property type="match status" value="1"/>
</dbReference>
<keyword evidence="1" id="KW-0732">Signal</keyword>
<keyword evidence="3 6" id="KW-0697">Rotamase</keyword>
<feature type="domain" description="PpiC" evidence="7">
    <location>
        <begin position="102"/>
        <end position="147"/>
    </location>
</feature>